<evidence type="ECO:0000313" key="2">
    <source>
        <dbReference type="Ensembl" id="ENSSCAP00000000397.1"/>
    </source>
</evidence>
<keyword evidence="3" id="KW-1185">Reference proteome</keyword>
<reference evidence="2" key="2">
    <citation type="submission" date="2025-09" db="UniProtKB">
        <authorList>
            <consortium name="Ensembl"/>
        </authorList>
    </citation>
    <scope>IDENTIFICATION</scope>
</reference>
<accession>A0A8C9MDR8</accession>
<proteinExistence type="predicted"/>
<evidence type="ECO:0000313" key="3">
    <source>
        <dbReference type="Proteomes" id="UP000694409"/>
    </source>
</evidence>
<feature type="compositionally biased region" description="Basic and acidic residues" evidence="1">
    <location>
        <begin position="1"/>
        <end position="11"/>
    </location>
</feature>
<dbReference type="AlphaFoldDB" id="A0A8C9MDR8"/>
<reference evidence="2" key="1">
    <citation type="submission" date="2025-08" db="UniProtKB">
        <authorList>
            <consortium name="Ensembl"/>
        </authorList>
    </citation>
    <scope>IDENTIFICATION</scope>
</reference>
<protein>
    <submittedName>
        <fullName evidence="2">Uncharacterized protein</fullName>
    </submittedName>
</protein>
<sequence>RASPHSREQGCHAEIPSWGDISTGRTHPTHTIDLGDWVDVKNFSGDPLQEKEDGPLQVLLTTFNAICMGENPTWIHYTQEKKSPLLYTLTSPGPHILIDYRCGLLRSGPSPIFSN</sequence>
<dbReference type="Proteomes" id="UP000694409">
    <property type="component" value="Unassembled WGS sequence"/>
</dbReference>
<feature type="region of interest" description="Disordered" evidence="1">
    <location>
        <begin position="1"/>
        <end position="27"/>
    </location>
</feature>
<organism evidence="2 3">
    <name type="scientific">Serinus canaria</name>
    <name type="common">Island canary</name>
    <name type="synonym">Fringilla canaria</name>
    <dbReference type="NCBI Taxonomy" id="9135"/>
    <lineage>
        <taxon>Eukaryota</taxon>
        <taxon>Metazoa</taxon>
        <taxon>Chordata</taxon>
        <taxon>Craniata</taxon>
        <taxon>Vertebrata</taxon>
        <taxon>Euteleostomi</taxon>
        <taxon>Archelosauria</taxon>
        <taxon>Archosauria</taxon>
        <taxon>Dinosauria</taxon>
        <taxon>Saurischia</taxon>
        <taxon>Theropoda</taxon>
        <taxon>Coelurosauria</taxon>
        <taxon>Aves</taxon>
        <taxon>Neognathae</taxon>
        <taxon>Neoaves</taxon>
        <taxon>Telluraves</taxon>
        <taxon>Australaves</taxon>
        <taxon>Passeriformes</taxon>
        <taxon>Passeroidea</taxon>
        <taxon>Fringillidae</taxon>
        <taxon>Carduelinae</taxon>
        <taxon>Serinus</taxon>
    </lineage>
</organism>
<evidence type="ECO:0000256" key="1">
    <source>
        <dbReference type="SAM" id="MobiDB-lite"/>
    </source>
</evidence>
<name>A0A8C9MDR8_SERCA</name>
<dbReference type="Gene3D" id="2.30.30.850">
    <property type="match status" value="1"/>
</dbReference>
<dbReference type="Ensembl" id="ENSSCAT00000000440.1">
    <property type="protein sequence ID" value="ENSSCAP00000000397.1"/>
    <property type="gene ID" value="ENSSCAG00000000343.1"/>
</dbReference>